<feature type="modified residue" description="N6-(pyridoxal phosphate)lysine" evidence="11">
    <location>
        <position position="91"/>
    </location>
</feature>
<dbReference type="STRING" id="608538.HTH_1036"/>
<accession>D3DI42</accession>
<feature type="domain" description="Tryptophan synthase beta chain-like PALP" evidence="12">
    <location>
        <begin position="55"/>
        <end position="381"/>
    </location>
</feature>
<evidence type="ECO:0000256" key="7">
    <source>
        <dbReference type="ARBA" id="ARBA00022898"/>
    </source>
</evidence>
<dbReference type="PANTHER" id="PTHR48077">
    <property type="entry name" value="TRYPTOPHAN SYNTHASE-RELATED"/>
    <property type="match status" value="1"/>
</dbReference>
<dbReference type="AlphaFoldDB" id="D3DI42"/>
<evidence type="ECO:0000256" key="11">
    <source>
        <dbReference type="HAMAP-Rule" id="MF_00133"/>
    </source>
</evidence>
<dbReference type="PIRSF" id="PIRSF001413">
    <property type="entry name" value="Trp_syn_beta"/>
    <property type="match status" value="1"/>
</dbReference>
<keyword evidence="7 11" id="KW-0663">Pyridoxal phosphate</keyword>
<dbReference type="Pfam" id="PF00291">
    <property type="entry name" value="PALP"/>
    <property type="match status" value="1"/>
</dbReference>
<keyword evidence="6 11" id="KW-0822">Tryptophan biosynthesis</keyword>
<dbReference type="InterPro" id="IPR006653">
    <property type="entry name" value="Trp_synth_b_CS"/>
</dbReference>
<dbReference type="InterPro" id="IPR006654">
    <property type="entry name" value="Trp_synth_beta"/>
</dbReference>
<evidence type="ECO:0000256" key="3">
    <source>
        <dbReference type="ARBA" id="ARBA00009982"/>
    </source>
</evidence>
<evidence type="ECO:0000256" key="5">
    <source>
        <dbReference type="ARBA" id="ARBA00022605"/>
    </source>
</evidence>
<dbReference type="eggNOG" id="COG0133">
    <property type="taxonomic scope" value="Bacteria"/>
</dbReference>
<dbReference type="FunFam" id="3.40.50.1100:FF:000004">
    <property type="entry name" value="Tryptophan synthase beta chain"/>
    <property type="match status" value="1"/>
</dbReference>
<comment type="catalytic activity">
    <reaction evidence="10 11">
        <text>(1S,2R)-1-C-(indol-3-yl)glycerol 3-phosphate + L-serine = D-glyceraldehyde 3-phosphate + L-tryptophan + H2O</text>
        <dbReference type="Rhea" id="RHEA:10532"/>
        <dbReference type="ChEBI" id="CHEBI:15377"/>
        <dbReference type="ChEBI" id="CHEBI:33384"/>
        <dbReference type="ChEBI" id="CHEBI:57912"/>
        <dbReference type="ChEBI" id="CHEBI:58866"/>
        <dbReference type="ChEBI" id="CHEBI:59776"/>
        <dbReference type="EC" id="4.2.1.20"/>
    </reaction>
</comment>
<dbReference type="RefSeq" id="WP_012963674.1">
    <property type="nucleotide sequence ID" value="NC_013799.1"/>
</dbReference>
<dbReference type="GO" id="GO:0005737">
    <property type="term" value="C:cytoplasm"/>
    <property type="evidence" value="ECO:0007669"/>
    <property type="project" value="TreeGrafter"/>
</dbReference>
<evidence type="ECO:0000313" key="13">
    <source>
        <dbReference type="EMBL" id="BAI69494.1"/>
    </source>
</evidence>
<evidence type="ECO:0000256" key="9">
    <source>
        <dbReference type="ARBA" id="ARBA00023239"/>
    </source>
</evidence>
<evidence type="ECO:0000259" key="12">
    <source>
        <dbReference type="Pfam" id="PF00291"/>
    </source>
</evidence>
<evidence type="ECO:0000256" key="1">
    <source>
        <dbReference type="ARBA" id="ARBA00001933"/>
    </source>
</evidence>
<dbReference type="InterPro" id="IPR001926">
    <property type="entry name" value="TrpB-like_PALP"/>
</dbReference>
<name>D3DI42_HYDTT</name>
<keyword evidence="14" id="KW-1185">Reference proteome</keyword>
<dbReference type="NCBIfam" id="TIGR00263">
    <property type="entry name" value="trpB"/>
    <property type="match status" value="1"/>
</dbReference>
<evidence type="ECO:0000313" key="14">
    <source>
        <dbReference type="Proteomes" id="UP000002574"/>
    </source>
</evidence>
<dbReference type="PATRIC" id="fig|608538.5.peg.1052"/>
<dbReference type="EC" id="4.2.1.20" evidence="11"/>
<dbReference type="PANTHER" id="PTHR48077:SF3">
    <property type="entry name" value="TRYPTOPHAN SYNTHASE"/>
    <property type="match status" value="1"/>
</dbReference>
<dbReference type="InterPro" id="IPR023026">
    <property type="entry name" value="Trp_synth_beta/beta-like"/>
</dbReference>
<keyword evidence="9 11" id="KW-0456">Lyase</keyword>
<evidence type="ECO:0000256" key="2">
    <source>
        <dbReference type="ARBA" id="ARBA00004733"/>
    </source>
</evidence>
<keyword evidence="5 11" id="KW-0028">Amino-acid biosynthesis</keyword>
<comment type="cofactor">
    <cofactor evidence="1 11">
        <name>pyridoxal 5'-phosphate</name>
        <dbReference type="ChEBI" id="CHEBI:597326"/>
    </cofactor>
</comment>
<keyword evidence="8 11" id="KW-0057">Aromatic amino acid biosynthesis</keyword>
<organism evidence="13 14">
    <name type="scientific">Hydrogenobacter thermophilus (strain DSM 6534 / IAM 12695 / TK-6)</name>
    <dbReference type="NCBI Taxonomy" id="608538"/>
    <lineage>
        <taxon>Bacteria</taxon>
        <taxon>Pseudomonadati</taxon>
        <taxon>Aquificota</taxon>
        <taxon>Aquificia</taxon>
        <taxon>Aquificales</taxon>
        <taxon>Aquificaceae</taxon>
        <taxon>Hydrogenobacter</taxon>
    </lineage>
</organism>
<proteinExistence type="inferred from homology"/>
<evidence type="ECO:0000256" key="8">
    <source>
        <dbReference type="ARBA" id="ARBA00023141"/>
    </source>
</evidence>
<dbReference type="PROSITE" id="PS00168">
    <property type="entry name" value="TRP_SYNTHASE_BETA"/>
    <property type="match status" value="1"/>
</dbReference>
<dbReference type="Gene3D" id="3.40.50.1100">
    <property type="match status" value="2"/>
</dbReference>
<dbReference type="InterPro" id="IPR036052">
    <property type="entry name" value="TrpB-like_PALP_sf"/>
</dbReference>
<gene>
    <name evidence="13" type="primary">trpB1</name>
    <name evidence="11" type="synonym">trpB</name>
    <name evidence="13" type="ordered locus">HTH_1036</name>
</gene>
<comment type="function">
    <text evidence="11">The beta subunit is responsible for the synthesis of L-tryptophan from indole and L-serine.</text>
</comment>
<dbReference type="HAMAP" id="MF_00133">
    <property type="entry name" value="Trp_synth_beta"/>
    <property type="match status" value="1"/>
</dbReference>
<evidence type="ECO:0000256" key="6">
    <source>
        <dbReference type="ARBA" id="ARBA00022822"/>
    </source>
</evidence>
<protein>
    <recommendedName>
        <fullName evidence="11">Tryptophan synthase beta chain</fullName>
        <ecNumber evidence="11">4.2.1.20</ecNumber>
    </recommendedName>
</protein>
<dbReference type="FunFam" id="3.40.50.1100:FF:000001">
    <property type="entry name" value="Tryptophan synthase beta chain"/>
    <property type="match status" value="1"/>
</dbReference>
<dbReference type="Proteomes" id="UP000002574">
    <property type="component" value="Chromosome"/>
</dbReference>
<dbReference type="SUPFAM" id="SSF53686">
    <property type="entry name" value="Tryptophan synthase beta subunit-like PLP-dependent enzymes"/>
    <property type="match status" value="1"/>
</dbReference>
<comment type="similarity">
    <text evidence="3 11">Belongs to the TrpB family.</text>
</comment>
<evidence type="ECO:0000256" key="4">
    <source>
        <dbReference type="ARBA" id="ARBA00011270"/>
    </source>
</evidence>
<evidence type="ECO:0000256" key="10">
    <source>
        <dbReference type="ARBA" id="ARBA00049047"/>
    </source>
</evidence>
<comment type="pathway">
    <text evidence="2 11">Amino-acid biosynthesis; L-tryptophan biosynthesis; L-tryptophan from chorismate: step 5/5.</text>
</comment>
<dbReference type="EMBL" id="AP011112">
    <property type="protein sequence ID" value="BAI69494.1"/>
    <property type="molecule type" value="Genomic_DNA"/>
</dbReference>
<dbReference type="KEGG" id="hth:HTH_1036"/>
<dbReference type="KEGG" id="hte:Hydth_1030"/>
<dbReference type="GO" id="GO:0004834">
    <property type="term" value="F:tryptophan synthase activity"/>
    <property type="evidence" value="ECO:0007669"/>
    <property type="project" value="UniProtKB-UniRule"/>
</dbReference>
<dbReference type="UniPathway" id="UPA00035">
    <property type="reaction ID" value="UER00044"/>
</dbReference>
<comment type="subunit">
    <text evidence="4 11">Tetramer of two alpha and two beta chains.</text>
</comment>
<sequence>MVMHLPDERGYFGSFGGKFVPETLMYALEELDIEYKKAKSDKRFWEELNYYLRTYAGRPTPLYFARNLTEYAGGAKIYIKREDLLHTGAHKINNTLGQALLTKRMGKRRVIAETGAGQHGVATATVCALLGLDCVVYMGEEDAHRQELNVFRMKLLGADVKVVKSGSKTLKDAINEALRDWVTNVETTHYIIGSVVGPHPFPLMVRDFQKVIGEETREQILELEGRLPDAVVACVGGGSNAMGIFYPFLEDERVRLVGVEAGGLGLKTGKHAASINGGSVGVLHGMKSYFLQDEEGQILPTHSVSAGLDYPGVGPEHAYLFESKRAQYTYATDEEALEGFKLLSKLEGIIPALEPAHAILKVISLAREIGKGGIVILNLSGRGDKDTYHVMKLLKEVQDAQV</sequence>
<dbReference type="CDD" id="cd06446">
    <property type="entry name" value="Trp-synth_B"/>
    <property type="match status" value="1"/>
</dbReference>
<reference evidence="13 14" key="1">
    <citation type="journal article" date="2010" name="J. Bacteriol.">
        <title>Complete genome sequence of the thermophilic, obligately chemolithoautotrophic hydrogen-oxidizing bacterium Hydrogenobacter thermophilus TK-6.</title>
        <authorList>
            <person name="Arai H."/>
            <person name="Kanbe H."/>
            <person name="Ishii M."/>
            <person name="Igarashi Y."/>
        </authorList>
    </citation>
    <scope>NUCLEOTIDE SEQUENCE [LARGE SCALE GENOMIC DNA]</scope>
    <source>
        <strain evidence="14">DSM 6534 / IAM 12695 / TK-6 [Tokyo]</strain>
    </source>
</reference>
<dbReference type="OrthoDB" id="9766131at2"/>